<evidence type="ECO:0000313" key="12">
    <source>
        <dbReference type="Proteomes" id="UP000186895"/>
    </source>
</evidence>
<dbReference type="STRING" id="49186.SAMN05421647_108192"/>
<dbReference type="EMBL" id="FTMN01000008">
    <property type="protein sequence ID" value="SIQ75909.1"/>
    <property type="molecule type" value="Genomic_DNA"/>
</dbReference>
<dbReference type="Proteomes" id="UP000186895">
    <property type="component" value="Unassembled WGS sequence"/>
</dbReference>
<keyword evidence="5 9" id="KW-0812">Transmembrane</keyword>
<keyword evidence="4 9" id="KW-0997">Cell inner membrane</keyword>
<evidence type="ECO:0000256" key="8">
    <source>
        <dbReference type="ARBA" id="ARBA00038436"/>
    </source>
</evidence>
<comment type="caution">
    <text evidence="9">Lacks conserved residue(s) required for the propagation of feature annotation.</text>
</comment>
<dbReference type="GO" id="GO:0015740">
    <property type="term" value="P:C4-dicarboxylate transport"/>
    <property type="evidence" value="ECO:0007669"/>
    <property type="project" value="TreeGrafter"/>
</dbReference>
<feature type="transmembrane region" description="Helical" evidence="9">
    <location>
        <begin position="44"/>
        <end position="62"/>
    </location>
</feature>
<dbReference type="Pfam" id="PF04290">
    <property type="entry name" value="DctQ"/>
    <property type="match status" value="1"/>
</dbReference>
<dbReference type="AlphaFoldDB" id="A0A1N6VDT6"/>
<dbReference type="RefSeq" id="WP_076464576.1">
    <property type="nucleotide sequence ID" value="NZ_FTMN01000008.1"/>
</dbReference>
<dbReference type="GO" id="GO:0005886">
    <property type="term" value="C:plasma membrane"/>
    <property type="evidence" value="ECO:0007669"/>
    <property type="project" value="UniProtKB-SubCell"/>
</dbReference>
<evidence type="ECO:0000256" key="9">
    <source>
        <dbReference type="RuleBase" id="RU369079"/>
    </source>
</evidence>
<evidence type="ECO:0000256" key="7">
    <source>
        <dbReference type="ARBA" id="ARBA00023136"/>
    </source>
</evidence>
<dbReference type="InterPro" id="IPR007387">
    <property type="entry name" value="TRAP_DctQ"/>
</dbReference>
<keyword evidence="6 9" id="KW-1133">Transmembrane helix</keyword>
<comment type="function">
    <text evidence="9">Part of the tripartite ATP-independent periplasmic (TRAP) transport system.</text>
</comment>
<feature type="transmembrane region" description="Helical" evidence="9">
    <location>
        <begin position="124"/>
        <end position="142"/>
    </location>
</feature>
<name>A0A1N6VDT6_9GAMM</name>
<proteinExistence type="inferred from homology"/>
<comment type="subunit">
    <text evidence="9">The complex comprises the extracytoplasmic solute receptor protein and the two transmembrane proteins.</text>
</comment>
<dbReference type="PANTHER" id="PTHR35011">
    <property type="entry name" value="2,3-DIKETO-L-GULONATE TRAP TRANSPORTER SMALL PERMEASE PROTEIN YIAM"/>
    <property type="match status" value="1"/>
</dbReference>
<feature type="transmembrane region" description="Helical" evidence="9">
    <location>
        <begin position="83"/>
        <end position="104"/>
    </location>
</feature>
<reference evidence="12" key="1">
    <citation type="submission" date="2017-01" db="EMBL/GenBank/DDBJ databases">
        <authorList>
            <person name="Varghese N."/>
            <person name="Submissions S."/>
        </authorList>
    </citation>
    <scope>NUCLEOTIDE SEQUENCE [LARGE SCALE GENOMIC DNA]</scope>
    <source>
        <strain evidence="12">DSM 7027</strain>
    </source>
</reference>
<gene>
    <name evidence="11" type="ORF">SAMN05421647_108192</name>
</gene>
<evidence type="ECO:0000256" key="3">
    <source>
        <dbReference type="ARBA" id="ARBA00022475"/>
    </source>
</evidence>
<organism evidence="11 12">
    <name type="scientific">Marinobacterium stanieri</name>
    <dbReference type="NCBI Taxonomy" id="49186"/>
    <lineage>
        <taxon>Bacteria</taxon>
        <taxon>Pseudomonadati</taxon>
        <taxon>Pseudomonadota</taxon>
        <taxon>Gammaproteobacteria</taxon>
        <taxon>Oceanospirillales</taxon>
        <taxon>Oceanospirillaceae</taxon>
        <taxon>Marinobacterium</taxon>
    </lineage>
</organism>
<evidence type="ECO:0000256" key="5">
    <source>
        <dbReference type="ARBA" id="ARBA00022692"/>
    </source>
</evidence>
<evidence type="ECO:0000256" key="1">
    <source>
        <dbReference type="ARBA" id="ARBA00004429"/>
    </source>
</evidence>
<evidence type="ECO:0000259" key="10">
    <source>
        <dbReference type="Pfam" id="PF04290"/>
    </source>
</evidence>
<evidence type="ECO:0000256" key="4">
    <source>
        <dbReference type="ARBA" id="ARBA00022519"/>
    </source>
</evidence>
<keyword evidence="2 9" id="KW-0813">Transport</keyword>
<dbReference type="PANTHER" id="PTHR35011:SF2">
    <property type="entry name" value="2,3-DIKETO-L-GULONATE TRAP TRANSPORTER SMALL PERMEASE PROTEIN YIAM"/>
    <property type="match status" value="1"/>
</dbReference>
<comment type="similarity">
    <text evidence="8 9">Belongs to the TRAP transporter small permease family.</text>
</comment>
<protein>
    <recommendedName>
        <fullName evidence="9">TRAP transporter small permease protein</fullName>
    </recommendedName>
</protein>
<keyword evidence="7 9" id="KW-0472">Membrane</keyword>
<sequence length="157" mass="17234">MKLLYSKLLAWLTGGSLFIVFAVVLCSSLSRYLLNYPIQWSEEVARYAMIYGAMFGTILCYLQDLHIKFGFLEHSVPPFVKRLLHLASDLIALGTGIIVAWSGYQFVLKRGGIDAPGTGLPMSLFQSAMIVAGVGLAIAALLKLPDHLRAKQAQSEE</sequence>
<comment type="subcellular location">
    <subcellularLocation>
        <location evidence="1 9">Cell inner membrane</location>
        <topology evidence="1 9">Multi-pass membrane protein</topology>
    </subcellularLocation>
</comment>
<evidence type="ECO:0000313" key="11">
    <source>
        <dbReference type="EMBL" id="SIQ75909.1"/>
    </source>
</evidence>
<dbReference type="GO" id="GO:0022857">
    <property type="term" value="F:transmembrane transporter activity"/>
    <property type="evidence" value="ECO:0007669"/>
    <property type="project" value="UniProtKB-UniRule"/>
</dbReference>
<evidence type="ECO:0000256" key="6">
    <source>
        <dbReference type="ARBA" id="ARBA00022989"/>
    </source>
</evidence>
<keyword evidence="3" id="KW-1003">Cell membrane</keyword>
<keyword evidence="12" id="KW-1185">Reference proteome</keyword>
<feature type="domain" description="Tripartite ATP-independent periplasmic transporters DctQ component" evidence="10">
    <location>
        <begin position="21"/>
        <end position="146"/>
    </location>
</feature>
<evidence type="ECO:0000256" key="2">
    <source>
        <dbReference type="ARBA" id="ARBA00022448"/>
    </source>
</evidence>
<dbReference type="InterPro" id="IPR055348">
    <property type="entry name" value="DctQ"/>
</dbReference>
<accession>A0A1N6VDT6</accession>